<sequence length="95" mass="10763">MEGQSVPLIYCDHCRHGHEIFDSTSLNEPSTRQLQLISPDCLSVIDYLPWSTRSPDFSPVEQGKSPDSATQNVGDLKQQWRNVWIRLESLPPLLG</sequence>
<reference evidence="1 2" key="1">
    <citation type="submission" date="2021-06" db="EMBL/GenBank/DDBJ databases">
        <title>Caerostris extrusa draft genome.</title>
        <authorList>
            <person name="Kono N."/>
            <person name="Arakawa K."/>
        </authorList>
    </citation>
    <scope>NUCLEOTIDE SEQUENCE [LARGE SCALE GENOMIC DNA]</scope>
</reference>
<dbReference type="EMBL" id="BPLR01014915">
    <property type="protein sequence ID" value="GIY72239.1"/>
    <property type="molecule type" value="Genomic_DNA"/>
</dbReference>
<keyword evidence="2" id="KW-1185">Reference proteome</keyword>
<gene>
    <name evidence="1" type="ORF">CEXT_738381</name>
</gene>
<proteinExistence type="predicted"/>
<organism evidence="1 2">
    <name type="scientific">Caerostris extrusa</name>
    <name type="common">Bark spider</name>
    <name type="synonym">Caerostris bankana</name>
    <dbReference type="NCBI Taxonomy" id="172846"/>
    <lineage>
        <taxon>Eukaryota</taxon>
        <taxon>Metazoa</taxon>
        <taxon>Ecdysozoa</taxon>
        <taxon>Arthropoda</taxon>
        <taxon>Chelicerata</taxon>
        <taxon>Arachnida</taxon>
        <taxon>Araneae</taxon>
        <taxon>Araneomorphae</taxon>
        <taxon>Entelegynae</taxon>
        <taxon>Araneoidea</taxon>
        <taxon>Araneidae</taxon>
        <taxon>Caerostris</taxon>
    </lineage>
</organism>
<dbReference type="AlphaFoldDB" id="A0AAV4VR49"/>
<accession>A0AAV4VR49</accession>
<comment type="caution">
    <text evidence="1">The sequence shown here is derived from an EMBL/GenBank/DDBJ whole genome shotgun (WGS) entry which is preliminary data.</text>
</comment>
<dbReference type="Proteomes" id="UP001054945">
    <property type="component" value="Unassembled WGS sequence"/>
</dbReference>
<protein>
    <submittedName>
        <fullName evidence="1">Uncharacterized protein</fullName>
    </submittedName>
</protein>
<evidence type="ECO:0000313" key="1">
    <source>
        <dbReference type="EMBL" id="GIY72239.1"/>
    </source>
</evidence>
<evidence type="ECO:0000313" key="2">
    <source>
        <dbReference type="Proteomes" id="UP001054945"/>
    </source>
</evidence>
<name>A0AAV4VR49_CAEEX</name>